<reference evidence="1" key="1">
    <citation type="submission" date="2023-03" db="EMBL/GenBank/DDBJ databases">
        <title>Chitinimonas shenzhenensis gen. nov., sp. nov., a novel member of family Burkholderiaceae isolated from activated sludge collected in Shen Zhen, China.</title>
        <authorList>
            <person name="Wang X."/>
        </authorList>
    </citation>
    <scope>NUCLEOTIDE SEQUENCE</scope>
    <source>
        <strain evidence="1">DQS-5</strain>
    </source>
</reference>
<dbReference type="Proteomes" id="UP001172778">
    <property type="component" value="Unassembled WGS sequence"/>
</dbReference>
<organism evidence="1 2">
    <name type="scientific">Parachitinimonas caeni</name>
    <dbReference type="NCBI Taxonomy" id="3031301"/>
    <lineage>
        <taxon>Bacteria</taxon>
        <taxon>Pseudomonadati</taxon>
        <taxon>Pseudomonadota</taxon>
        <taxon>Betaproteobacteria</taxon>
        <taxon>Neisseriales</taxon>
        <taxon>Chitinibacteraceae</taxon>
        <taxon>Parachitinimonas</taxon>
    </lineage>
</organism>
<evidence type="ECO:0000313" key="2">
    <source>
        <dbReference type="Proteomes" id="UP001172778"/>
    </source>
</evidence>
<keyword evidence="2" id="KW-1185">Reference proteome</keyword>
<sequence>MSKRISILLVALLAGCGGEQFGDLKEWMKENSQNLRGKVDPLPEVKPYQPFPYNAFDQVDPFRPVKMDVAKKGGGSLAPNFNRPKETLEAYDLEKLRMVGTLQRGKEIHALIKTPDGNLYRVKVGSYLGQNFGMISAITDTEVQIKEIVEDSGGDWVERSTQLTLEESEQKK</sequence>
<proteinExistence type="predicted"/>
<protein>
    <submittedName>
        <fullName evidence="1">Pilus assembly protein PilP</fullName>
    </submittedName>
</protein>
<dbReference type="Gene3D" id="2.30.30.830">
    <property type="match status" value="1"/>
</dbReference>
<gene>
    <name evidence="1" type="ORF">PZA18_02780</name>
</gene>
<dbReference type="EMBL" id="JARRAF010000002">
    <property type="protein sequence ID" value="MDK2122973.1"/>
    <property type="molecule type" value="Genomic_DNA"/>
</dbReference>
<dbReference type="PIRSF" id="PIRSF016481">
    <property type="entry name" value="Pilus_assembly_PilP"/>
    <property type="match status" value="1"/>
</dbReference>
<dbReference type="Pfam" id="PF04351">
    <property type="entry name" value="PilP"/>
    <property type="match status" value="1"/>
</dbReference>
<comment type="caution">
    <text evidence="1">The sequence shown here is derived from an EMBL/GenBank/DDBJ whole genome shotgun (WGS) entry which is preliminary data.</text>
</comment>
<dbReference type="RefSeq" id="WP_284099259.1">
    <property type="nucleotide sequence ID" value="NZ_JARRAF010000002.1"/>
</dbReference>
<dbReference type="InterPro" id="IPR007446">
    <property type="entry name" value="PilP"/>
</dbReference>
<evidence type="ECO:0000313" key="1">
    <source>
        <dbReference type="EMBL" id="MDK2122973.1"/>
    </source>
</evidence>
<accession>A0ABT7DSC7</accession>
<dbReference type="PROSITE" id="PS51257">
    <property type="entry name" value="PROKAR_LIPOPROTEIN"/>
    <property type="match status" value="1"/>
</dbReference>
<name>A0ABT7DSC7_9NEIS</name>